<comment type="pathway">
    <text evidence="4">Lipid metabolism; peroxisomal fatty acid beta-oxidation.</text>
</comment>
<dbReference type="InterPro" id="IPR012258">
    <property type="entry name" value="Acyl-CoA_oxidase"/>
</dbReference>
<evidence type="ECO:0000256" key="11">
    <source>
        <dbReference type="ARBA" id="ARBA00023140"/>
    </source>
</evidence>
<dbReference type="FunFam" id="2.40.110.10:FF:000003">
    <property type="entry name" value="Acyl-coenzyme A oxidase"/>
    <property type="match status" value="1"/>
</dbReference>
<dbReference type="GeneID" id="28742253"/>
<evidence type="ECO:0000259" key="16">
    <source>
        <dbReference type="Pfam" id="PF14749"/>
    </source>
</evidence>
<dbReference type="InterPro" id="IPR036250">
    <property type="entry name" value="AcylCo_DH-like_C"/>
</dbReference>
<protein>
    <recommendedName>
        <fullName evidence="12">Acyl-coenzyme A oxidase</fullName>
    </recommendedName>
</protein>
<evidence type="ECO:0000256" key="8">
    <source>
        <dbReference type="ARBA" id="ARBA00022832"/>
    </source>
</evidence>
<comment type="caution">
    <text evidence="18">The sequence shown here is derived from an EMBL/GenBank/DDBJ whole genome shotgun (WGS) entry which is preliminary data.</text>
</comment>
<evidence type="ECO:0000256" key="2">
    <source>
        <dbReference type="ARBA" id="ARBA00001974"/>
    </source>
</evidence>
<keyword evidence="9" id="KW-0560">Oxidoreductase</keyword>
<dbReference type="Pfam" id="PF01756">
    <property type="entry name" value="ACOX"/>
    <property type="match status" value="1"/>
</dbReference>
<dbReference type="PANTHER" id="PTHR10909">
    <property type="entry name" value="ELECTRON TRANSPORT OXIDOREDUCTASE"/>
    <property type="match status" value="1"/>
</dbReference>
<comment type="catalytic activity">
    <reaction evidence="1">
        <text>a 2,3-saturated acyl-CoA + O2 = a (2E)-enoyl-CoA + H2O2</text>
        <dbReference type="Rhea" id="RHEA:38959"/>
        <dbReference type="ChEBI" id="CHEBI:15379"/>
        <dbReference type="ChEBI" id="CHEBI:16240"/>
        <dbReference type="ChEBI" id="CHEBI:58856"/>
        <dbReference type="ChEBI" id="CHEBI:65111"/>
        <dbReference type="EC" id="1.3.3.6"/>
    </reaction>
</comment>
<keyword evidence="10" id="KW-0443">Lipid metabolism</keyword>
<dbReference type="InterPro" id="IPR002655">
    <property type="entry name" value="Acyl-CoA_oxidase_C"/>
</dbReference>
<evidence type="ECO:0000256" key="9">
    <source>
        <dbReference type="ARBA" id="ARBA00023002"/>
    </source>
</evidence>
<dbReference type="InterPro" id="IPR055060">
    <property type="entry name" value="ACOX_C_alpha1"/>
</dbReference>
<keyword evidence="19" id="KW-1185">Reference proteome</keyword>
<accession>A0A0N0NPE5</accession>
<evidence type="ECO:0000256" key="10">
    <source>
        <dbReference type="ARBA" id="ARBA00023098"/>
    </source>
</evidence>
<feature type="active site" description="Proton acceptor" evidence="13">
    <location>
        <position position="454"/>
    </location>
</feature>
<keyword evidence="6 12" id="KW-0285">Flavoprotein</keyword>
<dbReference type="GO" id="GO:0005504">
    <property type="term" value="F:fatty acid binding"/>
    <property type="evidence" value="ECO:0007669"/>
    <property type="project" value="TreeGrafter"/>
</dbReference>
<dbReference type="RefSeq" id="XP_018002412.1">
    <property type="nucleotide sequence ID" value="XM_018150373.1"/>
</dbReference>
<dbReference type="GO" id="GO:0005777">
    <property type="term" value="C:peroxisome"/>
    <property type="evidence" value="ECO:0007669"/>
    <property type="project" value="UniProtKB-SubCell"/>
</dbReference>
<proteinExistence type="inferred from homology"/>
<evidence type="ECO:0000256" key="14">
    <source>
        <dbReference type="PIRSR" id="PIRSR000168-2"/>
    </source>
</evidence>
<evidence type="ECO:0000259" key="15">
    <source>
        <dbReference type="Pfam" id="PF01756"/>
    </source>
</evidence>
<evidence type="ECO:0000256" key="6">
    <source>
        <dbReference type="ARBA" id="ARBA00022630"/>
    </source>
</evidence>
<evidence type="ECO:0000256" key="7">
    <source>
        <dbReference type="ARBA" id="ARBA00022827"/>
    </source>
</evidence>
<evidence type="ECO:0000256" key="13">
    <source>
        <dbReference type="PIRSR" id="PIRSR000168-1"/>
    </source>
</evidence>
<evidence type="ECO:0000256" key="12">
    <source>
        <dbReference type="PIRNR" id="PIRNR000168"/>
    </source>
</evidence>
<dbReference type="InterPro" id="IPR009100">
    <property type="entry name" value="AcylCoA_DH/oxidase_NM_dom_sf"/>
</dbReference>
<evidence type="ECO:0000256" key="3">
    <source>
        <dbReference type="ARBA" id="ARBA00004275"/>
    </source>
</evidence>
<name>A0A0N0NPE5_9EURO</name>
<dbReference type="FunFam" id="1.20.140.10:FF:000015">
    <property type="entry name" value="Acyl-coenzyme A oxidase"/>
    <property type="match status" value="1"/>
</dbReference>
<keyword evidence="11" id="KW-0576">Peroxisome</keyword>
<evidence type="ECO:0000313" key="19">
    <source>
        <dbReference type="Proteomes" id="UP000038010"/>
    </source>
</evidence>
<dbReference type="GO" id="GO:0071949">
    <property type="term" value="F:FAD binding"/>
    <property type="evidence" value="ECO:0007669"/>
    <property type="project" value="InterPro"/>
</dbReference>
<dbReference type="Gene3D" id="1.10.540.10">
    <property type="entry name" value="Acyl-CoA dehydrogenase/oxidase, N-terminal domain"/>
    <property type="match status" value="1"/>
</dbReference>
<feature type="binding site" evidence="14">
    <location>
        <position position="190"/>
    </location>
    <ligand>
        <name>FAD</name>
        <dbReference type="ChEBI" id="CHEBI:57692"/>
    </ligand>
</feature>
<evidence type="ECO:0000256" key="1">
    <source>
        <dbReference type="ARBA" id="ARBA00001201"/>
    </source>
</evidence>
<gene>
    <name evidence="18" type="ORF">AB675_9806</name>
</gene>
<dbReference type="OrthoDB" id="538336at2759"/>
<dbReference type="Gene3D" id="2.40.110.10">
    <property type="entry name" value="Butyryl-CoA Dehydrogenase, subunit A, domain 2"/>
    <property type="match status" value="1"/>
</dbReference>
<comment type="subcellular location">
    <subcellularLocation>
        <location evidence="3">Peroxisome</location>
    </subcellularLocation>
</comment>
<dbReference type="InterPro" id="IPR037069">
    <property type="entry name" value="AcylCoA_DH/ox_N_sf"/>
</dbReference>
<dbReference type="InterPro" id="IPR029320">
    <property type="entry name" value="Acyl-CoA_ox_N"/>
</dbReference>
<evidence type="ECO:0000256" key="4">
    <source>
        <dbReference type="ARBA" id="ARBA00004846"/>
    </source>
</evidence>
<comment type="cofactor">
    <cofactor evidence="2">
        <name>FAD</name>
        <dbReference type="ChEBI" id="CHEBI:57692"/>
    </cofactor>
</comment>
<feature type="binding site" evidence="14">
    <location>
        <position position="151"/>
    </location>
    <ligand>
        <name>FAD</name>
        <dbReference type="ChEBI" id="CHEBI:57692"/>
    </ligand>
</feature>
<dbReference type="GO" id="GO:0003997">
    <property type="term" value="F:acyl-CoA oxidase activity"/>
    <property type="evidence" value="ECO:0007669"/>
    <property type="project" value="UniProtKB-EC"/>
</dbReference>
<dbReference type="SUPFAM" id="SSF56645">
    <property type="entry name" value="Acyl-CoA dehydrogenase NM domain-like"/>
    <property type="match status" value="1"/>
</dbReference>
<dbReference type="Pfam" id="PF14749">
    <property type="entry name" value="Acyl-CoA_ox_N"/>
    <property type="match status" value="1"/>
</dbReference>
<evidence type="ECO:0000256" key="5">
    <source>
        <dbReference type="ARBA" id="ARBA00006288"/>
    </source>
</evidence>
<reference evidence="18 19" key="1">
    <citation type="submission" date="2015-06" db="EMBL/GenBank/DDBJ databases">
        <title>Draft genome of the ant-associated black yeast Phialophora attae CBS 131958.</title>
        <authorList>
            <person name="Moreno L.F."/>
            <person name="Stielow B.J."/>
            <person name="de Hoog S."/>
            <person name="Vicente V.A."/>
            <person name="Weiss V.A."/>
            <person name="de Vries M."/>
            <person name="Cruz L.M."/>
            <person name="Souza E.M."/>
        </authorList>
    </citation>
    <scope>NUCLEOTIDE SEQUENCE [LARGE SCALE GENOMIC DNA]</scope>
    <source>
        <strain evidence="18 19">CBS 131958</strain>
    </source>
</reference>
<evidence type="ECO:0000259" key="17">
    <source>
        <dbReference type="Pfam" id="PF22924"/>
    </source>
</evidence>
<dbReference type="InterPro" id="IPR046373">
    <property type="entry name" value="Acyl-CoA_Oxase/DH_mid-dom_sf"/>
</dbReference>
<dbReference type="PIRSF" id="PIRSF000168">
    <property type="entry name" value="Acyl-CoA_oxidase"/>
    <property type="match status" value="1"/>
</dbReference>
<dbReference type="AlphaFoldDB" id="A0A0N0NPE5"/>
<keyword evidence="8" id="KW-0276">Fatty acid metabolism</keyword>
<organism evidence="18 19">
    <name type="scientific">Cyphellophora attinorum</name>
    <dbReference type="NCBI Taxonomy" id="1664694"/>
    <lineage>
        <taxon>Eukaryota</taxon>
        <taxon>Fungi</taxon>
        <taxon>Dikarya</taxon>
        <taxon>Ascomycota</taxon>
        <taxon>Pezizomycotina</taxon>
        <taxon>Eurotiomycetes</taxon>
        <taxon>Chaetothyriomycetidae</taxon>
        <taxon>Chaetothyriales</taxon>
        <taxon>Cyphellophoraceae</taxon>
        <taxon>Cyphellophora</taxon>
    </lineage>
</organism>
<dbReference type="GO" id="GO:0055088">
    <property type="term" value="P:lipid homeostasis"/>
    <property type="evidence" value="ECO:0007669"/>
    <property type="project" value="TreeGrafter"/>
</dbReference>
<dbReference type="SUPFAM" id="SSF47203">
    <property type="entry name" value="Acyl-CoA dehydrogenase C-terminal domain-like"/>
    <property type="match status" value="2"/>
</dbReference>
<dbReference type="EMBL" id="LFJN01000007">
    <property type="protein sequence ID" value="KPI42449.1"/>
    <property type="molecule type" value="Genomic_DNA"/>
</dbReference>
<dbReference type="Proteomes" id="UP000038010">
    <property type="component" value="Unassembled WGS sequence"/>
</dbReference>
<keyword evidence="7 12" id="KW-0274">FAD</keyword>
<feature type="domain" description="Acyl-CoA oxidase C-terminal" evidence="15">
    <location>
        <begin position="561"/>
        <end position="717"/>
    </location>
</feature>
<comment type="similarity">
    <text evidence="5 12">Belongs to the acyl-CoA oxidase family.</text>
</comment>
<dbReference type="VEuPathDB" id="FungiDB:AB675_9806"/>
<feature type="domain" description="Acyl-CoA oxidase C-alpha1" evidence="17">
    <location>
        <begin position="295"/>
        <end position="469"/>
    </location>
</feature>
<dbReference type="Gene3D" id="1.20.140.10">
    <property type="entry name" value="Butyryl-CoA Dehydrogenase, subunit A, domain 3"/>
    <property type="match status" value="2"/>
</dbReference>
<sequence>MEEDWSKQLRPHPDANGAEILRRERQRSSINVDALSQHIFGDEYLSRQARITAILSREKIYDKTQQANLSRPDRYLLGLARGKRMRQLMDEHRWDNDDLLMAEYLIDDILPYHLHISLFQAAMREQCSIEQAAYWIPKVDKWQIVGAYAQTELGHGSNIRGIECEARWDQDSKEFVIHSPTLTASKWWNGTLGRTATHAVVVAQLMLPVKDQAGKYESKGPRPFIVQIREPKTHKPFPSIIVGDINAKYGYASMDNAYCLFRHHRVPHSALLSRYAQVDPNTGEYTRPKSAASVYGQLTRGRSVIVMNARLVIARAVTVAVRYLSIRRQFYDNDDNAGLTATRAETPVLDYTTVQIRILPLLATFFALHYSGTAMRNLYERARGQLDKGQPAQDSDAAALAELHSTSAGLKSLATDLAANSVEICRRAMGGHGFGGGTGLIQLNNDYLSKPTVEGDNWMITQQVARFLIKTVKEIVAGKNDGKSETEKNLKMFLDSKAQGRAKPEFDIMQEGEEGDQAIVNAFAWRASWAAHQAYEAREVQKRPWNSLLIELHGLSKGEFLQVLSLHLLHAAAQTMAALTDQNANESHRTAYSESLLVSNFHAALTALPSTSSPLPTALLRTLYRLFALTTLQATPLPFILSSAIDPSTLNTLPQIIVALMAEIRPHAVRLVDSLAIPDFLLDSALGRSDGRVYEDLWYRAHVVNPLNDLTVNPWYWESELVKEDAGRGKRRIGFEDVKAKL</sequence>
<feature type="domain" description="Acyl-coenzyme A oxidase N-terminal" evidence="16">
    <location>
        <begin position="31"/>
        <end position="145"/>
    </location>
</feature>
<evidence type="ECO:0000313" key="18">
    <source>
        <dbReference type="EMBL" id="KPI42449.1"/>
    </source>
</evidence>
<dbReference type="PANTHER" id="PTHR10909:SF250">
    <property type="entry name" value="PEROXISOMAL ACYL-COENZYME A OXIDASE 1"/>
    <property type="match status" value="1"/>
</dbReference>
<dbReference type="Pfam" id="PF22924">
    <property type="entry name" value="ACOX_C_alpha1"/>
    <property type="match status" value="1"/>
</dbReference>
<dbReference type="GO" id="GO:0033540">
    <property type="term" value="P:fatty acid beta-oxidation using acyl-CoA oxidase"/>
    <property type="evidence" value="ECO:0007669"/>
    <property type="project" value="TreeGrafter"/>
</dbReference>
<dbReference type="STRING" id="1664694.A0A0N0NPE5"/>